<feature type="region of interest" description="Disordered" evidence="1">
    <location>
        <begin position="32"/>
        <end position="101"/>
    </location>
</feature>
<evidence type="ECO:0000256" key="1">
    <source>
        <dbReference type="SAM" id="MobiDB-lite"/>
    </source>
</evidence>
<name>A0ABY7H376_9BACT</name>
<sequence length="101" mass="10799">MLFNDRSLVMLPNSLFVVFVALAGPELAGQRQPIDFGLAPEPGVLDQGSDELAPSEDADLKGFDSSDGDDLVQRDNPHHPAPSSNPCKKKENEPKGCPGDK</sequence>
<feature type="compositionally biased region" description="Basic and acidic residues" evidence="1">
    <location>
        <begin position="88"/>
        <end position="101"/>
    </location>
</feature>
<gene>
    <name evidence="2" type="ORF">O0S08_46970</name>
</gene>
<dbReference type="Proteomes" id="UP001164459">
    <property type="component" value="Chromosome"/>
</dbReference>
<keyword evidence="3" id="KW-1185">Reference proteome</keyword>
<proteinExistence type="predicted"/>
<reference evidence="2" key="1">
    <citation type="submission" date="2022-11" db="EMBL/GenBank/DDBJ databases">
        <title>Minimal conservation of predation-associated metabolite biosynthetic gene clusters underscores biosynthetic potential of Myxococcota including descriptions for ten novel species: Archangium lansinium sp. nov., Myxococcus landrumus sp. nov., Nannocystis bai.</title>
        <authorList>
            <person name="Ahearne A."/>
            <person name="Stevens C."/>
            <person name="Dowd S."/>
        </authorList>
    </citation>
    <scope>NUCLEOTIDE SEQUENCE</scope>
    <source>
        <strain evidence="2">Fl3</strain>
    </source>
</reference>
<dbReference type="RefSeq" id="WP_269036078.1">
    <property type="nucleotide sequence ID" value="NZ_CP114040.1"/>
</dbReference>
<evidence type="ECO:0000313" key="3">
    <source>
        <dbReference type="Proteomes" id="UP001164459"/>
    </source>
</evidence>
<accession>A0ABY7H376</accession>
<organism evidence="2 3">
    <name type="scientific">Nannocystis punicea</name>
    <dbReference type="NCBI Taxonomy" id="2995304"/>
    <lineage>
        <taxon>Bacteria</taxon>
        <taxon>Pseudomonadati</taxon>
        <taxon>Myxococcota</taxon>
        <taxon>Polyangia</taxon>
        <taxon>Nannocystales</taxon>
        <taxon>Nannocystaceae</taxon>
        <taxon>Nannocystis</taxon>
    </lineage>
</organism>
<protein>
    <submittedName>
        <fullName evidence="2">Uncharacterized protein</fullName>
    </submittedName>
</protein>
<evidence type="ECO:0000313" key="2">
    <source>
        <dbReference type="EMBL" id="WAS93733.1"/>
    </source>
</evidence>
<dbReference type="EMBL" id="CP114040">
    <property type="protein sequence ID" value="WAS93733.1"/>
    <property type="molecule type" value="Genomic_DNA"/>
</dbReference>